<evidence type="ECO:0000313" key="2">
    <source>
        <dbReference type="Proteomes" id="UP000266313"/>
    </source>
</evidence>
<proteinExistence type="predicted"/>
<dbReference type="Pfam" id="PF08786">
    <property type="entry name" value="DcrB"/>
    <property type="match status" value="1"/>
</dbReference>
<sequence length="141" mass="15587">MENIGEGVLALPAEWHNASIHIFTAQPPGSPGLSITVNRDRLPFGTDLETYAEDQLEKLRHQLKAFELKAKEAFQLDGRPACALEFVWHTDDAGPVHQLLVCVADGQKLLNFAASSQGLMNASQRAEVRRILLSFRFHPAA</sequence>
<evidence type="ECO:0000313" key="1">
    <source>
        <dbReference type="EMBL" id="BBA35495.1"/>
    </source>
</evidence>
<accession>A0A250KV43</accession>
<protein>
    <submittedName>
        <fullName evidence="1">Conserved hypothethical protein</fullName>
    </submittedName>
</protein>
<organism evidence="1 2">
    <name type="scientific">Methylocaldum marinum</name>
    <dbReference type="NCBI Taxonomy" id="1432792"/>
    <lineage>
        <taxon>Bacteria</taxon>
        <taxon>Pseudomonadati</taxon>
        <taxon>Pseudomonadota</taxon>
        <taxon>Gammaproteobacteria</taxon>
        <taxon>Methylococcales</taxon>
        <taxon>Methylococcaceae</taxon>
        <taxon>Methylocaldum</taxon>
    </lineage>
</organism>
<dbReference type="Gene3D" id="3.40.1000.10">
    <property type="entry name" value="Mog1/PsbP, alpha/beta/alpha sandwich"/>
    <property type="match status" value="1"/>
</dbReference>
<name>A0A250KV43_9GAMM</name>
<gene>
    <name evidence="1" type="ORF">sS8_3558</name>
</gene>
<reference evidence="1 2" key="1">
    <citation type="submission" date="2016-12" db="EMBL/GenBank/DDBJ databases">
        <title>Genome sequencing of Methylocaldum marinum.</title>
        <authorList>
            <person name="Takeuchi M."/>
            <person name="Kamagata Y."/>
            <person name="Hiraoka S."/>
            <person name="Oshima K."/>
            <person name="Hattori M."/>
            <person name="Iwasaki W."/>
        </authorList>
    </citation>
    <scope>NUCLEOTIDE SEQUENCE [LARGE SCALE GENOMIC DNA]</scope>
    <source>
        <strain evidence="1 2">S8</strain>
    </source>
</reference>
<dbReference type="InterPro" id="IPR016123">
    <property type="entry name" value="Mog1/PsbP_a/b/a-sand"/>
</dbReference>
<dbReference type="EMBL" id="AP017928">
    <property type="protein sequence ID" value="BBA35495.1"/>
    <property type="molecule type" value="Genomic_DNA"/>
</dbReference>
<dbReference type="AlphaFoldDB" id="A0A250KV43"/>
<dbReference type="InterPro" id="IPR014894">
    <property type="entry name" value="DcrB/EagT6"/>
</dbReference>
<dbReference type="RefSeq" id="WP_170161137.1">
    <property type="nucleotide sequence ID" value="NZ_AP017928.1"/>
</dbReference>
<dbReference type="KEGG" id="mmai:sS8_3558"/>
<dbReference type="SUPFAM" id="SSF55724">
    <property type="entry name" value="Mog1p/PsbP-like"/>
    <property type="match status" value="1"/>
</dbReference>
<dbReference type="Proteomes" id="UP000266313">
    <property type="component" value="Chromosome"/>
</dbReference>
<keyword evidence="2" id="KW-1185">Reference proteome</keyword>